<reference evidence="1 2" key="2">
    <citation type="journal article" date="2013" name="Plant Cell Physiol.">
        <title>Rice Annotation Project Database (RAP-DB): an integrative and interactive database for rice genomics.</title>
        <authorList>
            <person name="Sakai H."/>
            <person name="Lee S.S."/>
            <person name="Tanaka T."/>
            <person name="Numa H."/>
            <person name="Kim J."/>
            <person name="Kawahara Y."/>
            <person name="Wakimoto H."/>
            <person name="Yang C.C."/>
            <person name="Iwamoto M."/>
            <person name="Abe T."/>
            <person name="Yamada Y."/>
            <person name="Muto A."/>
            <person name="Inokuchi H."/>
            <person name="Ikemura T."/>
            <person name="Matsumoto T."/>
            <person name="Sasaki T."/>
            <person name="Itoh T."/>
        </authorList>
    </citation>
    <scope>NUCLEOTIDE SEQUENCE [LARGE SCALE GENOMIC DNA]</scope>
    <source>
        <strain evidence="2">cv. Nipponbare</strain>
    </source>
</reference>
<evidence type="ECO:0000313" key="2">
    <source>
        <dbReference type="Proteomes" id="UP000059680"/>
    </source>
</evidence>
<reference evidence="1 2" key="3">
    <citation type="journal article" date="2013" name="Rice">
        <title>Improvement of the Oryza sativa Nipponbare reference genome using next generation sequence and optical map data.</title>
        <authorList>
            <person name="Kawahara Y."/>
            <person name="de la Bastide M."/>
            <person name="Hamilton J.P."/>
            <person name="Kanamori H."/>
            <person name="McCombie W.R."/>
            <person name="Ouyang S."/>
            <person name="Schwartz D.C."/>
            <person name="Tanaka T."/>
            <person name="Wu J."/>
            <person name="Zhou S."/>
            <person name="Childs K.L."/>
            <person name="Davidson R.M."/>
            <person name="Lin H."/>
            <person name="Quesada-Ocampo L."/>
            <person name="Vaillancourt B."/>
            <person name="Sakai H."/>
            <person name="Lee S.S."/>
            <person name="Kim J."/>
            <person name="Numa H."/>
            <person name="Itoh T."/>
            <person name="Buell C.R."/>
            <person name="Matsumoto T."/>
        </authorList>
    </citation>
    <scope>NUCLEOTIDE SEQUENCE [LARGE SCALE GENOMIC DNA]</scope>
    <source>
        <strain evidence="2">cv. Nipponbare</strain>
    </source>
</reference>
<accession>A0A0P0WPI3</accession>
<keyword evidence="2" id="KW-1185">Reference proteome</keyword>
<dbReference type="Gramene" id="Os05t0514250-00">
    <property type="protein sequence ID" value="Os05t0514250-00"/>
    <property type="gene ID" value="Os05g0514250"/>
</dbReference>
<dbReference type="EMBL" id="AP014961">
    <property type="protein sequence ID" value="BAS94872.1"/>
    <property type="molecule type" value="Genomic_DNA"/>
</dbReference>
<dbReference type="AntiFam" id="ANF00226">
    <property type="entry name" value="Shadow ORF (opposite pknB)"/>
</dbReference>
<dbReference type="eggNOG" id="ENOG502S7JN">
    <property type="taxonomic scope" value="Eukaryota"/>
</dbReference>
<feature type="non-terminal residue" evidence="1">
    <location>
        <position position="206"/>
    </location>
</feature>
<protein>
    <submittedName>
        <fullName evidence="1">Os05g0514250 protein</fullName>
    </submittedName>
</protein>
<proteinExistence type="predicted"/>
<dbReference type="FunCoup" id="A0A0P0WPI3">
    <property type="interactions" value="1"/>
</dbReference>
<organism evidence="1 2">
    <name type="scientific">Oryza sativa subsp. japonica</name>
    <name type="common">Rice</name>
    <dbReference type="NCBI Taxonomy" id="39947"/>
    <lineage>
        <taxon>Eukaryota</taxon>
        <taxon>Viridiplantae</taxon>
        <taxon>Streptophyta</taxon>
        <taxon>Embryophyta</taxon>
        <taxon>Tracheophyta</taxon>
        <taxon>Spermatophyta</taxon>
        <taxon>Magnoliopsida</taxon>
        <taxon>Liliopsida</taxon>
        <taxon>Poales</taxon>
        <taxon>Poaceae</taxon>
        <taxon>BOP clade</taxon>
        <taxon>Oryzoideae</taxon>
        <taxon>Oryzeae</taxon>
        <taxon>Oryzinae</taxon>
        <taxon>Oryza</taxon>
        <taxon>Oryza sativa</taxon>
    </lineage>
</organism>
<evidence type="ECO:0000313" key="1">
    <source>
        <dbReference type="EMBL" id="BAS94872.1"/>
    </source>
</evidence>
<dbReference type="PaxDb" id="39947-A0A0P0WPI3"/>
<reference evidence="2" key="1">
    <citation type="journal article" date="2005" name="Nature">
        <title>The map-based sequence of the rice genome.</title>
        <authorList>
            <consortium name="International rice genome sequencing project (IRGSP)"/>
            <person name="Matsumoto T."/>
            <person name="Wu J."/>
            <person name="Kanamori H."/>
            <person name="Katayose Y."/>
            <person name="Fujisawa M."/>
            <person name="Namiki N."/>
            <person name="Mizuno H."/>
            <person name="Yamamoto K."/>
            <person name="Antonio B.A."/>
            <person name="Baba T."/>
            <person name="Sakata K."/>
            <person name="Nagamura Y."/>
            <person name="Aoki H."/>
            <person name="Arikawa K."/>
            <person name="Arita K."/>
            <person name="Bito T."/>
            <person name="Chiden Y."/>
            <person name="Fujitsuka N."/>
            <person name="Fukunaka R."/>
            <person name="Hamada M."/>
            <person name="Harada C."/>
            <person name="Hayashi A."/>
            <person name="Hijishita S."/>
            <person name="Honda M."/>
            <person name="Hosokawa S."/>
            <person name="Ichikawa Y."/>
            <person name="Idonuma A."/>
            <person name="Iijima M."/>
            <person name="Ikeda M."/>
            <person name="Ikeno M."/>
            <person name="Ito K."/>
            <person name="Ito S."/>
            <person name="Ito T."/>
            <person name="Ito Y."/>
            <person name="Ito Y."/>
            <person name="Iwabuchi A."/>
            <person name="Kamiya K."/>
            <person name="Karasawa W."/>
            <person name="Kurita K."/>
            <person name="Katagiri S."/>
            <person name="Kikuta A."/>
            <person name="Kobayashi H."/>
            <person name="Kobayashi N."/>
            <person name="Machita K."/>
            <person name="Maehara T."/>
            <person name="Masukawa M."/>
            <person name="Mizubayashi T."/>
            <person name="Mukai Y."/>
            <person name="Nagasaki H."/>
            <person name="Nagata Y."/>
            <person name="Naito S."/>
            <person name="Nakashima M."/>
            <person name="Nakama Y."/>
            <person name="Nakamichi Y."/>
            <person name="Nakamura M."/>
            <person name="Meguro A."/>
            <person name="Negishi M."/>
            <person name="Ohta I."/>
            <person name="Ohta T."/>
            <person name="Okamoto M."/>
            <person name="Ono N."/>
            <person name="Saji S."/>
            <person name="Sakaguchi M."/>
            <person name="Sakai K."/>
            <person name="Shibata M."/>
            <person name="Shimokawa T."/>
            <person name="Song J."/>
            <person name="Takazaki Y."/>
            <person name="Terasawa K."/>
            <person name="Tsugane M."/>
            <person name="Tsuji K."/>
            <person name="Ueda S."/>
            <person name="Waki K."/>
            <person name="Yamagata H."/>
            <person name="Yamamoto M."/>
            <person name="Yamamoto S."/>
            <person name="Yamane H."/>
            <person name="Yoshiki S."/>
            <person name="Yoshihara R."/>
            <person name="Yukawa K."/>
            <person name="Zhong H."/>
            <person name="Yano M."/>
            <person name="Yuan Q."/>
            <person name="Ouyang S."/>
            <person name="Liu J."/>
            <person name="Jones K.M."/>
            <person name="Gansberger K."/>
            <person name="Moffat K."/>
            <person name="Hill J."/>
            <person name="Bera J."/>
            <person name="Fadrosh D."/>
            <person name="Jin S."/>
            <person name="Johri S."/>
            <person name="Kim M."/>
            <person name="Overton L."/>
            <person name="Reardon M."/>
            <person name="Tsitrin T."/>
            <person name="Vuong H."/>
            <person name="Weaver B."/>
            <person name="Ciecko A."/>
            <person name="Tallon L."/>
            <person name="Jackson J."/>
            <person name="Pai G."/>
            <person name="Aken S.V."/>
            <person name="Utterback T."/>
            <person name="Reidmuller S."/>
            <person name="Feldblyum T."/>
            <person name="Hsiao J."/>
            <person name="Zismann V."/>
            <person name="Iobst S."/>
            <person name="de Vazeille A.R."/>
            <person name="Buell C.R."/>
            <person name="Ying K."/>
            <person name="Li Y."/>
            <person name="Lu T."/>
            <person name="Huang Y."/>
            <person name="Zhao Q."/>
            <person name="Feng Q."/>
            <person name="Zhang L."/>
            <person name="Zhu J."/>
            <person name="Weng Q."/>
            <person name="Mu J."/>
            <person name="Lu Y."/>
            <person name="Fan D."/>
            <person name="Liu Y."/>
            <person name="Guan J."/>
            <person name="Zhang Y."/>
            <person name="Yu S."/>
            <person name="Liu X."/>
            <person name="Zhang Y."/>
            <person name="Hong G."/>
            <person name="Han B."/>
            <person name="Choisne N."/>
            <person name="Demange N."/>
            <person name="Orjeda G."/>
            <person name="Samain S."/>
            <person name="Cattolico L."/>
            <person name="Pelletier E."/>
            <person name="Couloux A."/>
            <person name="Segurens B."/>
            <person name="Wincker P."/>
            <person name="D'Hont A."/>
            <person name="Scarpelli C."/>
            <person name="Weissenbach J."/>
            <person name="Salanoubat M."/>
            <person name="Quetier F."/>
            <person name="Yu Y."/>
            <person name="Kim H.R."/>
            <person name="Rambo T."/>
            <person name="Currie J."/>
            <person name="Collura K."/>
            <person name="Luo M."/>
            <person name="Yang T."/>
            <person name="Ammiraju J.S.S."/>
            <person name="Engler F."/>
            <person name="Soderlund C."/>
            <person name="Wing R.A."/>
            <person name="Palmer L.E."/>
            <person name="de la Bastide M."/>
            <person name="Spiegel L."/>
            <person name="Nascimento L."/>
            <person name="Zutavern T."/>
            <person name="O'Shaughnessy A."/>
            <person name="Dike S."/>
            <person name="Dedhia N."/>
            <person name="Preston R."/>
            <person name="Balija V."/>
            <person name="McCombie W.R."/>
            <person name="Chow T."/>
            <person name="Chen H."/>
            <person name="Chung M."/>
            <person name="Chen C."/>
            <person name="Shaw J."/>
            <person name="Wu H."/>
            <person name="Hsiao K."/>
            <person name="Chao Y."/>
            <person name="Chu M."/>
            <person name="Cheng C."/>
            <person name="Hour A."/>
            <person name="Lee P."/>
            <person name="Lin S."/>
            <person name="Lin Y."/>
            <person name="Liou J."/>
            <person name="Liu S."/>
            <person name="Hsing Y."/>
            <person name="Raghuvanshi S."/>
            <person name="Mohanty A."/>
            <person name="Bharti A.K."/>
            <person name="Gaur A."/>
            <person name="Gupta V."/>
            <person name="Kumar D."/>
            <person name="Ravi V."/>
            <person name="Vij S."/>
            <person name="Kapur A."/>
            <person name="Khurana P."/>
            <person name="Khurana P."/>
            <person name="Khurana J.P."/>
            <person name="Tyagi A.K."/>
            <person name="Gaikwad K."/>
            <person name="Singh A."/>
            <person name="Dalal V."/>
            <person name="Srivastava S."/>
            <person name="Dixit A."/>
            <person name="Pal A.K."/>
            <person name="Ghazi I.A."/>
            <person name="Yadav M."/>
            <person name="Pandit A."/>
            <person name="Bhargava A."/>
            <person name="Sureshbabu K."/>
            <person name="Batra K."/>
            <person name="Sharma T.R."/>
            <person name="Mohapatra T."/>
            <person name="Singh N.K."/>
            <person name="Messing J."/>
            <person name="Nelson A.B."/>
            <person name="Fuks G."/>
            <person name="Kavchok S."/>
            <person name="Keizer G."/>
            <person name="Linton E."/>
            <person name="Llaca V."/>
            <person name="Song R."/>
            <person name="Tanyolac B."/>
            <person name="Young S."/>
            <person name="Ho-Il K."/>
            <person name="Hahn J.H."/>
            <person name="Sangsakoo G."/>
            <person name="Vanavichit A."/>
            <person name="de Mattos Luiz.A.T."/>
            <person name="Zimmer P.D."/>
            <person name="Malone G."/>
            <person name="Dellagostin O."/>
            <person name="de Oliveira A.C."/>
            <person name="Bevan M."/>
            <person name="Bancroft I."/>
            <person name="Minx P."/>
            <person name="Cordum H."/>
            <person name="Wilson R."/>
            <person name="Cheng Z."/>
            <person name="Jin W."/>
            <person name="Jiang J."/>
            <person name="Leong S.A."/>
            <person name="Iwama H."/>
            <person name="Gojobori T."/>
            <person name="Itoh T."/>
            <person name="Niimura Y."/>
            <person name="Fujii Y."/>
            <person name="Habara T."/>
            <person name="Sakai H."/>
            <person name="Sato Y."/>
            <person name="Wilson G."/>
            <person name="Kumar K."/>
            <person name="McCouch S."/>
            <person name="Juretic N."/>
            <person name="Hoen D."/>
            <person name="Wright S."/>
            <person name="Bruskiewich R."/>
            <person name="Bureau T."/>
            <person name="Miyao A."/>
            <person name="Hirochika H."/>
            <person name="Nishikawa T."/>
            <person name="Kadowaki K."/>
            <person name="Sugiura M."/>
            <person name="Burr B."/>
            <person name="Sasaki T."/>
        </authorList>
    </citation>
    <scope>NUCLEOTIDE SEQUENCE [LARGE SCALE GENOMIC DNA]</scope>
    <source>
        <strain evidence="2">cv. Nipponbare</strain>
    </source>
</reference>
<sequence length="206" mass="21615">MERKVASHEHEEDDAAGPYVRLGAVVAAAREHLGRDVGGRAAEGVEEAVGVELVGDGGEAEVGDLEVAVLVDEEVLGLEVAVEHAARVAEPDGGDELLEVAPRGVLLEPPLGDAAEQLPAADELHHEVDLGLGGHHLEQPHDVGVADAAEDGDLPLDVRDEAVPHRLLLVEHLDRDRLPGIRAPRLVHLGEGAVAEEAAELVPPEQ</sequence>
<name>A0A0P0WPI3_ORYSJ</name>
<dbReference type="AlphaFoldDB" id="A0A0P0WPI3"/>
<dbReference type="InParanoid" id="A0A0P0WPI3"/>
<gene>
    <name evidence="1" type="ordered locus">Os05g0514250</name>
    <name evidence="1" type="ORF">OSNPB_050514250</name>
</gene>
<dbReference type="Proteomes" id="UP000059680">
    <property type="component" value="Chromosome 5"/>
</dbReference>